<comment type="caution">
    <text evidence="2">The sequence shown here is derived from an EMBL/GenBank/DDBJ whole genome shotgun (WGS) entry which is preliminary data.</text>
</comment>
<dbReference type="Proteomes" id="UP000670475">
    <property type="component" value="Unassembled WGS sequence"/>
</dbReference>
<evidence type="ECO:0000256" key="1">
    <source>
        <dbReference type="SAM" id="MobiDB-lite"/>
    </source>
</evidence>
<dbReference type="EMBL" id="JAGIQL010000308">
    <property type="protein sequence ID" value="MBP0462146.1"/>
    <property type="molecule type" value="Genomic_DNA"/>
</dbReference>
<evidence type="ECO:0000313" key="2">
    <source>
        <dbReference type="EMBL" id="MBP0462146.1"/>
    </source>
</evidence>
<proteinExistence type="predicted"/>
<gene>
    <name evidence="2" type="ORF">JFN87_32605</name>
</gene>
<protein>
    <recommendedName>
        <fullName evidence="4">1,4-dihydroxy-2-naphthoate polyprenyltransferase</fullName>
    </recommendedName>
</protein>
<dbReference type="AlphaFoldDB" id="A0A940ML60"/>
<evidence type="ECO:0008006" key="4">
    <source>
        <dbReference type="Google" id="ProtNLM"/>
    </source>
</evidence>
<feature type="non-terminal residue" evidence="2">
    <location>
        <position position="124"/>
    </location>
</feature>
<accession>A0A940ML60</accession>
<evidence type="ECO:0000313" key="3">
    <source>
        <dbReference type="Proteomes" id="UP000670475"/>
    </source>
</evidence>
<name>A0A940ML60_9ACTN</name>
<feature type="region of interest" description="Disordered" evidence="1">
    <location>
        <begin position="1"/>
        <end position="31"/>
    </location>
</feature>
<keyword evidence="3" id="KW-1185">Reference proteome</keyword>
<sequence length="124" mass="12156">MDATERPMTTAQHSSPAGRAGPGGPRARGVTGATRRVAALLGACHPMPTVAVTALVAGVAAASGQTAPGCLLVTAAVLAGQLSVGWSNDAIDAARDVAAGRRDKPVVGGAVTAQIGRAHVWTAV</sequence>
<reference evidence="2" key="1">
    <citation type="submission" date="2021-03" db="EMBL/GenBank/DDBJ databases">
        <title>Whole genome sequence of Streptomyces bomunensis MMS17-BM035.</title>
        <authorList>
            <person name="Lee J.H."/>
        </authorList>
    </citation>
    <scope>NUCLEOTIDE SEQUENCE</scope>
    <source>
        <strain evidence="2">MMS17-BM035</strain>
    </source>
</reference>
<organism evidence="2 3">
    <name type="scientific">Streptomyces montanisoli</name>
    <dbReference type="NCBI Taxonomy" id="2798581"/>
    <lineage>
        <taxon>Bacteria</taxon>
        <taxon>Bacillati</taxon>
        <taxon>Actinomycetota</taxon>
        <taxon>Actinomycetes</taxon>
        <taxon>Kitasatosporales</taxon>
        <taxon>Streptomycetaceae</taxon>
        <taxon>Streptomyces</taxon>
    </lineage>
</organism>